<dbReference type="AlphaFoldDB" id="A0A4P6X0P8"/>
<dbReference type="SUPFAM" id="SSF56112">
    <property type="entry name" value="Protein kinase-like (PK-like)"/>
    <property type="match status" value="1"/>
</dbReference>
<reference evidence="5 6" key="1">
    <citation type="submission" date="2019-03" db="EMBL/GenBank/DDBJ databases">
        <authorList>
            <person name="Sebastian G."/>
            <person name="Baumann P."/>
            <person name="Ruckert C."/>
            <person name="Kalinowski J."/>
            <person name="Nebel B."/>
            <person name="Takors R."/>
            <person name="Blombach B."/>
        </authorList>
    </citation>
    <scope>NUCLEOTIDE SEQUENCE [LARGE SCALE GENOMIC DNA]</scope>
    <source>
        <strain evidence="5 6">DSM 1084</strain>
    </source>
</reference>
<dbReference type="Pfam" id="PF00560">
    <property type="entry name" value="LRR_1"/>
    <property type="match status" value="1"/>
</dbReference>
<dbReference type="Gene3D" id="1.10.510.10">
    <property type="entry name" value="Transferase(Phosphotransferase) domain 1"/>
    <property type="match status" value="1"/>
</dbReference>
<dbReference type="InterPro" id="IPR000719">
    <property type="entry name" value="Prot_kinase_dom"/>
</dbReference>
<dbReference type="SUPFAM" id="SSF52058">
    <property type="entry name" value="L domain-like"/>
    <property type="match status" value="1"/>
</dbReference>
<dbReference type="InterPro" id="IPR050216">
    <property type="entry name" value="LRR_domain-containing"/>
</dbReference>
<dbReference type="PROSITE" id="PS51450">
    <property type="entry name" value="LRR"/>
    <property type="match status" value="1"/>
</dbReference>
<dbReference type="InterPro" id="IPR011009">
    <property type="entry name" value="Kinase-like_dom_sf"/>
</dbReference>
<evidence type="ECO:0000313" key="5">
    <source>
        <dbReference type="EMBL" id="QBM27301.1"/>
    </source>
</evidence>
<proteinExistence type="predicted"/>
<keyword evidence="3" id="KW-0067">ATP-binding</keyword>
<keyword evidence="2" id="KW-0677">Repeat</keyword>
<keyword evidence="1" id="KW-0433">Leucine-rich repeat</keyword>
<dbReference type="PANTHER" id="PTHR48051:SF1">
    <property type="entry name" value="RAS SUPPRESSOR PROTEIN 1"/>
    <property type="match status" value="1"/>
</dbReference>
<accession>A0A4P6X0P8</accession>
<protein>
    <submittedName>
        <fullName evidence="5">E3 ubiquitin-protein ligase sspH1</fullName>
        <ecNumber evidence="5">6.3.2.-</ecNumber>
    </submittedName>
</protein>
<evidence type="ECO:0000313" key="6">
    <source>
        <dbReference type="Proteomes" id="UP000293912"/>
    </source>
</evidence>
<dbReference type="Proteomes" id="UP000293912">
    <property type="component" value="Chromosome"/>
</dbReference>
<evidence type="ECO:0000256" key="1">
    <source>
        <dbReference type="ARBA" id="ARBA00022614"/>
    </source>
</evidence>
<evidence type="ECO:0000259" key="4">
    <source>
        <dbReference type="PROSITE" id="PS50011"/>
    </source>
</evidence>
<dbReference type="EMBL" id="CP037867">
    <property type="protein sequence ID" value="QBM27301.1"/>
    <property type="molecule type" value="Genomic_DNA"/>
</dbReference>
<dbReference type="InterPro" id="IPR001611">
    <property type="entry name" value="Leu-rich_rpt"/>
</dbReference>
<evidence type="ECO:0000256" key="2">
    <source>
        <dbReference type="ARBA" id="ARBA00022737"/>
    </source>
</evidence>
<name>A0A4P6X0P8_HYDPS</name>
<dbReference type="SMART" id="SM00220">
    <property type="entry name" value="S_TKc"/>
    <property type="match status" value="1"/>
</dbReference>
<organism evidence="5 6">
    <name type="scientific">Hydrogenophaga pseudoflava</name>
    <name type="common">Pseudomonas carboxydoflava</name>
    <dbReference type="NCBI Taxonomy" id="47421"/>
    <lineage>
        <taxon>Bacteria</taxon>
        <taxon>Pseudomonadati</taxon>
        <taxon>Pseudomonadota</taxon>
        <taxon>Betaproteobacteria</taxon>
        <taxon>Burkholderiales</taxon>
        <taxon>Comamonadaceae</taxon>
        <taxon>Hydrogenophaga</taxon>
    </lineage>
</organism>
<dbReference type="PANTHER" id="PTHR48051">
    <property type="match status" value="1"/>
</dbReference>
<dbReference type="Pfam" id="PF06293">
    <property type="entry name" value="Kdo"/>
    <property type="match status" value="1"/>
</dbReference>
<dbReference type="PROSITE" id="PS00107">
    <property type="entry name" value="PROTEIN_KINASE_ATP"/>
    <property type="match status" value="1"/>
</dbReference>
<dbReference type="RefSeq" id="WP_133156088.1">
    <property type="nucleotide sequence ID" value="NZ_CP037867.1"/>
</dbReference>
<keyword evidence="6" id="KW-1185">Reference proteome</keyword>
<evidence type="ECO:0000256" key="3">
    <source>
        <dbReference type="PROSITE-ProRule" id="PRU10141"/>
    </source>
</evidence>
<keyword evidence="3" id="KW-0547">Nucleotide-binding</keyword>
<dbReference type="EC" id="6.3.2.-" evidence="5"/>
<dbReference type="Pfam" id="PF13855">
    <property type="entry name" value="LRR_8"/>
    <property type="match status" value="1"/>
</dbReference>
<dbReference type="SMART" id="SM00369">
    <property type="entry name" value="LRR_TYP"/>
    <property type="match status" value="5"/>
</dbReference>
<sequence length="437" mass="46358">MHTLEQLRRGDLAGAPRLDLSCGLTELPAEVLGLADSLEVLNLSGNRLTTLPTWLPRLQRLKVIFASDNPFTTLPEVLGDCPALEMVGFKACRINRVPAAALPRALRWLILTDNAIESLPDAVGERSRLQKLMLAGNRLQALPEGLAGAQRLELLRISANRFERLPDWLLRLPRLSWLALAGNPLGWAVPPLELPVVDWGDIRPGEALGEGASGRALRARVAGRPDELALKLFKGAVTSDGLPEHEMAAGGAAGAHPALCTPVARLQGHPDGAQGMLLPLIPPGHVLLAGPPSLASCTRDVYPDGWRLAAGPALRLLRGMADAVAHLHGHGVVHGDLYAHNILWNPATGDALLSDFGAAALLPADQPALARALQALEVRAFGCLLEELGDRLDVLPGDGLRAMMAGLAASCLDTDPGARPSMAEVSRQLFKEVSCSC</sequence>
<dbReference type="Gene3D" id="3.80.10.10">
    <property type="entry name" value="Ribonuclease Inhibitor"/>
    <property type="match status" value="1"/>
</dbReference>
<dbReference type="GO" id="GO:0005737">
    <property type="term" value="C:cytoplasm"/>
    <property type="evidence" value="ECO:0007669"/>
    <property type="project" value="TreeGrafter"/>
</dbReference>
<feature type="domain" description="Protein kinase" evidence="4">
    <location>
        <begin position="202"/>
        <end position="437"/>
    </location>
</feature>
<feature type="binding site" evidence="3">
    <location>
        <position position="231"/>
    </location>
    <ligand>
        <name>ATP</name>
        <dbReference type="ChEBI" id="CHEBI:30616"/>
    </ligand>
</feature>
<dbReference type="SMART" id="SM00364">
    <property type="entry name" value="LRR_BAC"/>
    <property type="match status" value="5"/>
</dbReference>
<dbReference type="GO" id="GO:0005524">
    <property type="term" value="F:ATP binding"/>
    <property type="evidence" value="ECO:0007669"/>
    <property type="project" value="UniProtKB-UniRule"/>
</dbReference>
<gene>
    <name evidence="5" type="primary">sspH1</name>
    <name evidence="5" type="ORF">HPF_06365</name>
</gene>
<dbReference type="GO" id="GO:0004672">
    <property type="term" value="F:protein kinase activity"/>
    <property type="evidence" value="ECO:0007669"/>
    <property type="project" value="InterPro"/>
</dbReference>
<dbReference type="InterPro" id="IPR003591">
    <property type="entry name" value="Leu-rich_rpt_typical-subtyp"/>
</dbReference>
<dbReference type="KEGG" id="hpse:HPF_06365"/>
<dbReference type="InterPro" id="IPR017441">
    <property type="entry name" value="Protein_kinase_ATP_BS"/>
</dbReference>
<dbReference type="PROSITE" id="PS50011">
    <property type="entry name" value="PROTEIN_KINASE_DOM"/>
    <property type="match status" value="1"/>
</dbReference>
<dbReference type="InterPro" id="IPR032675">
    <property type="entry name" value="LRR_dom_sf"/>
</dbReference>